<dbReference type="GeneID" id="92844346"/>
<feature type="transmembrane region" description="Helical" evidence="8">
    <location>
        <begin position="144"/>
        <end position="172"/>
    </location>
</feature>
<evidence type="ECO:0000256" key="8">
    <source>
        <dbReference type="RuleBase" id="RU363041"/>
    </source>
</evidence>
<dbReference type="Pfam" id="PF01925">
    <property type="entry name" value="TauE"/>
    <property type="match status" value="1"/>
</dbReference>
<comment type="subcellular location">
    <subcellularLocation>
        <location evidence="1 8">Cell membrane</location>
        <topology evidence="1 8">Multi-pass membrane protein</topology>
    </subcellularLocation>
</comment>
<evidence type="ECO:0000256" key="2">
    <source>
        <dbReference type="ARBA" id="ARBA00009142"/>
    </source>
</evidence>
<dbReference type="EMBL" id="CP154792">
    <property type="protein sequence ID" value="XAN13932.1"/>
    <property type="molecule type" value="Genomic_DNA"/>
</dbReference>
<dbReference type="RefSeq" id="WP_062683940.1">
    <property type="nucleotide sequence ID" value="NZ_CADIJN010000019.1"/>
</dbReference>
<dbReference type="InterPro" id="IPR002781">
    <property type="entry name" value="TM_pro_TauE-like"/>
</dbReference>
<keyword evidence="3" id="KW-0813">Transport</keyword>
<organism evidence="9 11">
    <name type="scientific">Achromobacter denitrificans</name>
    <name type="common">Alcaligenes denitrificans</name>
    <dbReference type="NCBI Taxonomy" id="32002"/>
    <lineage>
        <taxon>Bacteria</taxon>
        <taxon>Pseudomonadati</taxon>
        <taxon>Pseudomonadota</taxon>
        <taxon>Betaproteobacteria</taxon>
        <taxon>Burkholderiales</taxon>
        <taxon>Alcaligenaceae</taxon>
        <taxon>Achromobacter</taxon>
    </lineage>
</organism>
<name>A0A6J5BH49_ACHDE</name>
<dbReference type="PANTHER" id="PTHR30269">
    <property type="entry name" value="TRANSMEMBRANE PROTEIN YFCA"/>
    <property type="match status" value="1"/>
</dbReference>
<comment type="similarity">
    <text evidence="2 8">Belongs to the 4-toluene sulfonate uptake permease (TSUP) (TC 2.A.102) family.</text>
</comment>
<reference evidence="9 11" key="1">
    <citation type="submission" date="2020-05" db="EMBL/GenBank/DDBJ databases">
        <title>FDA dAtabase for Regulatory Grade micrObial Sequences (FDA-ARGOS): Supporting development and validation of Infectious Disease Dx tests.</title>
        <authorList>
            <person name="Sproer C."/>
            <person name="Gronow S."/>
            <person name="Severitt S."/>
            <person name="Schroder I."/>
            <person name="Tallon L."/>
            <person name="Sadzewicz L."/>
            <person name="Zhao X."/>
            <person name="Vavikolanu K."/>
            <person name="Mehta A."/>
            <person name="Aluvathingal J."/>
            <person name="Nadendla S."/>
            <person name="Myers T."/>
            <person name="Yan Y."/>
            <person name="Sichtig H."/>
        </authorList>
    </citation>
    <scope>NUCLEOTIDE SEQUENCE [LARGE SCALE GENOMIC DNA]</scope>
    <source>
        <strain evidence="9 11">FDAARGOS_787</strain>
    </source>
</reference>
<dbReference type="EMBL" id="CP054569">
    <property type="protein sequence ID" value="QKQ45492.1"/>
    <property type="molecule type" value="Genomic_DNA"/>
</dbReference>
<sequence length="251" mass="25258">MMETLLLCAAAFMGGALNTIAGGGSFLTLPALMFAGVPAVAANATGAVALLPGYLAGALSLGRGRADRPGLMPLGQLAILSCAGGALGAYLLTQTGDAALRGIVPWMMLLATLMFMAGPAWIARRARGAASAEVSVSEAGLRAGLFAASIYGGYFNGGMGILLLALFALAGHRDLLAMNQAKNWASAVLTLMAAGVYSAGGAVDWPRAMPMMVAGALGGWAGGRLAHRLPVAVVRRGVIVVGLAMTAALFR</sequence>
<evidence type="ECO:0000256" key="7">
    <source>
        <dbReference type="ARBA" id="ARBA00023136"/>
    </source>
</evidence>
<feature type="transmembrane region" description="Helical" evidence="8">
    <location>
        <begin position="184"/>
        <end position="203"/>
    </location>
</feature>
<accession>A0A6J5BH49</accession>
<evidence type="ECO:0000313" key="10">
    <source>
        <dbReference type="EMBL" id="XAN13932.1"/>
    </source>
</evidence>
<dbReference type="Proteomes" id="UP000509782">
    <property type="component" value="Chromosome"/>
</dbReference>
<evidence type="ECO:0000256" key="6">
    <source>
        <dbReference type="ARBA" id="ARBA00022989"/>
    </source>
</evidence>
<protein>
    <recommendedName>
        <fullName evidence="8">Probable membrane transporter protein</fullName>
    </recommendedName>
</protein>
<evidence type="ECO:0000313" key="11">
    <source>
        <dbReference type="Proteomes" id="UP000509782"/>
    </source>
</evidence>
<evidence type="ECO:0000256" key="4">
    <source>
        <dbReference type="ARBA" id="ARBA00022475"/>
    </source>
</evidence>
<gene>
    <name evidence="10" type="ORF">AAIK43_21390</name>
    <name evidence="9" type="ORF">FOC81_01700</name>
</gene>
<reference evidence="10 12" key="2">
    <citation type="submission" date="2024-05" db="EMBL/GenBank/DDBJ databases">
        <title>Achromobacter denitrificans. BP1, complete genome.</title>
        <authorList>
            <person name="Zhang B."/>
        </authorList>
    </citation>
    <scope>NUCLEOTIDE SEQUENCE [LARGE SCALE GENOMIC DNA]</scope>
    <source>
        <strain evidence="10 12">BP1</strain>
    </source>
</reference>
<evidence type="ECO:0000256" key="1">
    <source>
        <dbReference type="ARBA" id="ARBA00004651"/>
    </source>
</evidence>
<dbReference type="InterPro" id="IPR052017">
    <property type="entry name" value="TSUP"/>
</dbReference>
<keyword evidence="7 8" id="KW-0472">Membrane</keyword>
<feature type="transmembrane region" description="Helical" evidence="8">
    <location>
        <begin position="71"/>
        <end position="91"/>
    </location>
</feature>
<evidence type="ECO:0000313" key="9">
    <source>
        <dbReference type="EMBL" id="QKQ45492.1"/>
    </source>
</evidence>
<dbReference type="PANTHER" id="PTHR30269:SF0">
    <property type="entry name" value="MEMBRANE TRANSPORTER PROTEIN YFCA-RELATED"/>
    <property type="match status" value="1"/>
</dbReference>
<dbReference type="Proteomes" id="UP001446337">
    <property type="component" value="Chromosome"/>
</dbReference>
<keyword evidence="5 8" id="KW-0812">Transmembrane</keyword>
<evidence type="ECO:0000256" key="5">
    <source>
        <dbReference type="ARBA" id="ARBA00022692"/>
    </source>
</evidence>
<evidence type="ECO:0000256" key="3">
    <source>
        <dbReference type="ARBA" id="ARBA00022448"/>
    </source>
</evidence>
<feature type="transmembrane region" description="Helical" evidence="8">
    <location>
        <begin position="31"/>
        <end position="59"/>
    </location>
</feature>
<dbReference type="GO" id="GO:0005886">
    <property type="term" value="C:plasma membrane"/>
    <property type="evidence" value="ECO:0007669"/>
    <property type="project" value="UniProtKB-SubCell"/>
</dbReference>
<keyword evidence="6 8" id="KW-1133">Transmembrane helix</keyword>
<evidence type="ECO:0000313" key="12">
    <source>
        <dbReference type="Proteomes" id="UP001446337"/>
    </source>
</evidence>
<keyword evidence="12" id="KW-1185">Reference proteome</keyword>
<feature type="transmembrane region" description="Helical" evidence="8">
    <location>
        <begin position="103"/>
        <end position="123"/>
    </location>
</feature>
<dbReference type="AlphaFoldDB" id="A0A6J5BH49"/>
<keyword evidence="4 8" id="KW-1003">Cell membrane</keyword>
<proteinExistence type="inferred from homology"/>